<dbReference type="EMBL" id="BAABFL010000025">
    <property type="protein sequence ID" value="GAA4648103.1"/>
    <property type="molecule type" value="Genomic_DNA"/>
</dbReference>
<evidence type="ECO:0000256" key="1">
    <source>
        <dbReference type="SAM" id="MobiDB-lite"/>
    </source>
</evidence>
<dbReference type="Proteomes" id="UP001500604">
    <property type="component" value="Unassembled WGS sequence"/>
</dbReference>
<proteinExistence type="predicted"/>
<sequence length="323" mass="36813">MDDFLDRITVAMQYDDEDTLSRHLLLLIACLETLNGKCLVSHGDIARLAGVHRITVVRKLRGLVTRNRLYAMSEDGEGQNRKMRYSVVEIRPENGSSKQPLSTQVVATHYNLDKDDVAQGYNLPVNVVAQDYTPNDQIVAVDYSIGQGCSTGLHPRARRSNIYKYKYINKNNIKTINTPFSQTTREKGECEGKTTTSPPAPRARSVRKQENSSRRQTRKHPLPDDFSLTEAMRQWYAQHPDFLLTVDDATGQWRDAMLAKGFQYVDWQAAWRNGMKNQNRWERERQQRQGGSHGRQRPLSSSEIFANLTAEALGKPKPFDSDA</sequence>
<keyword evidence="3" id="KW-1185">Reference proteome</keyword>
<evidence type="ECO:0008006" key="4">
    <source>
        <dbReference type="Google" id="ProtNLM"/>
    </source>
</evidence>
<evidence type="ECO:0000313" key="2">
    <source>
        <dbReference type="EMBL" id="GAA4648103.1"/>
    </source>
</evidence>
<protein>
    <recommendedName>
        <fullName evidence="4">DnaT DNA-binding domain-containing protein</fullName>
    </recommendedName>
</protein>
<gene>
    <name evidence="2" type="ORF">GCM10023116_03670</name>
</gene>
<comment type="caution">
    <text evidence="2">The sequence shown here is derived from an EMBL/GenBank/DDBJ whole genome shotgun (WGS) entry which is preliminary data.</text>
</comment>
<feature type="region of interest" description="Disordered" evidence="1">
    <location>
        <begin position="178"/>
        <end position="225"/>
    </location>
</feature>
<accession>A0ABP8UW24</accession>
<feature type="region of interest" description="Disordered" evidence="1">
    <location>
        <begin position="281"/>
        <end position="323"/>
    </location>
</feature>
<evidence type="ECO:0000313" key="3">
    <source>
        <dbReference type="Proteomes" id="UP001500604"/>
    </source>
</evidence>
<organism evidence="2 3">
    <name type="scientific">Kistimonas scapharcae</name>
    <dbReference type="NCBI Taxonomy" id="1036133"/>
    <lineage>
        <taxon>Bacteria</taxon>
        <taxon>Pseudomonadati</taxon>
        <taxon>Pseudomonadota</taxon>
        <taxon>Gammaproteobacteria</taxon>
        <taxon>Oceanospirillales</taxon>
        <taxon>Endozoicomonadaceae</taxon>
        <taxon>Kistimonas</taxon>
    </lineage>
</organism>
<name>A0ABP8UW24_9GAMM</name>
<reference evidence="3" key="1">
    <citation type="journal article" date="2019" name="Int. J. Syst. Evol. Microbiol.">
        <title>The Global Catalogue of Microorganisms (GCM) 10K type strain sequencing project: providing services to taxonomists for standard genome sequencing and annotation.</title>
        <authorList>
            <consortium name="The Broad Institute Genomics Platform"/>
            <consortium name="The Broad Institute Genome Sequencing Center for Infectious Disease"/>
            <person name="Wu L."/>
            <person name="Ma J."/>
        </authorList>
    </citation>
    <scope>NUCLEOTIDE SEQUENCE [LARGE SCALE GENOMIC DNA]</scope>
    <source>
        <strain evidence="3">JCM 17805</strain>
    </source>
</reference>
<dbReference type="RefSeq" id="WP_345193319.1">
    <property type="nucleotide sequence ID" value="NZ_BAABFL010000025.1"/>
</dbReference>